<dbReference type="RefSeq" id="WP_048065990.1">
    <property type="nucleotide sequence ID" value="NZ_DUJU01000127.1"/>
</dbReference>
<gene>
    <name evidence="1" type="ORF">HA338_11100</name>
</gene>
<reference evidence="1" key="1">
    <citation type="journal article" date="2020" name="bioRxiv">
        <title>A rank-normalized archaeal taxonomy based on genome phylogeny resolves widespread incomplete and uneven classifications.</title>
        <authorList>
            <person name="Rinke C."/>
            <person name="Chuvochina M."/>
            <person name="Mussig A.J."/>
            <person name="Chaumeil P.-A."/>
            <person name="Waite D.W."/>
            <person name="Whitman W.B."/>
            <person name="Parks D.H."/>
            <person name="Hugenholtz P."/>
        </authorList>
    </citation>
    <scope>NUCLEOTIDE SEQUENCE</scope>
    <source>
        <strain evidence="1">UBA8876</strain>
    </source>
</reference>
<sequence>MKEFNYPAQVDTRKNSITINIPLRKMTWLSQEENNRENKWLKSLWNSGSSLSGKNNIYTENLFTLPS</sequence>
<evidence type="ECO:0000313" key="2">
    <source>
        <dbReference type="Proteomes" id="UP000600774"/>
    </source>
</evidence>
<proteinExistence type="predicted"/>
<comment type="caution">
    <text evidence="1">The sequence shown here is derived from an EMBL/GenBank/DDBJ whole genome shotgun (WGS) entry which is preliminary data.</text>
</comment>
<dbReference type="EMBL" id="DUJU01000127">
    <property type="protein sequence ID" value="HIH94540.1"/>
    <property type="molecule type" value="Genomic_DNA"/>
</dbReference>
<organism evidence="1 2">
    <name type="scientific">Methanosarcina acetivorans</name>
    <dbReference type="NCBI Taxonomy" id="2214"/>
    <lineage>
        <taxon>Archaea</taxon>
        <taxon>Methanobacteriati</taxon>
        <taxon>Methanobacteriota</taxon>
        <taxon>Stenosarchaea group</taxon>
        <taxon>Methanomicrobia</taxon>
        <taxon>Methanosarcinales</taxon>
        <taxon>Methanosarcinaceae</taxon>
        <taxon>Methanosarcina</taxon>
    </lineage>
</organism>
<accession>A0A832SJT7</accession>
<name>A0A832SJT7_9EURY</name>
<evidence type="ECO:0000313" key="1">
    <source>
        <dbReference type="EMBL" id="HIH94540.1"/>
    </source>
</evidence>
<dbReference type="Proteomes" id="UP000600774">
    <property type="component" value="Unassembled WGS sequence"/>
</dbReference>
<dbReference type="AlphaFoldDB" id="A0A832SJT7"/>
<protein>
    <submittedName>
        <fullName evidence="1">Uncharacterized protein</fullName>
    </submittedName>
</protein>
<dbReference type="GeneID" id="24783155"/>